<evidence type="ECO:0008006" key="3">
    <source>
        <dbReference type="Google" id="ProtNLM"/>
    </source>
</evidence>
<proteinExistence type="predicted"/>
<evidence type="ECO:0000313" key="1">
    <source>
        <dbReference type="EMBL" id="ASA22704.1"/>
    </source>
</evidence>
<sequence length="73" mass="8349">MEHNTGVVLNSDYIRLGDVLRGDSRVEAVVLWDEVNNTYGVEVGERRDVWCELVTYLVQDENLKVVGNILKRS</sequence>
<dbReference type="EMBL" id="CP021780">
    <property type="protein sequence ID" value="ASA22704.1"/>
    <property type="molecule type" value="Genomic_DNA"/>
</dbReference>
<evidence type="ECO:0000313" key="2">
    <source>
        <dbReference type="Proteomes" id="UP000249890"/>
    </source>
</evidence>
<gene>
    <name evidence="1" type="ORF">B9T62_19045</name>
</gene>
<keyword evidence="2" id="KW-1185">Reference proteome</keyword>
<dbReference type="RefSeq" id="WP_087916702.1">
    <property type="nucleotide sequence ID" value="NZ_CP021780.1"/>
</dbReference>
<accession>A0A2Z2KAP8</accession>
<organism evidence="1 2">
    <name type="scientific">Paenibacillus donghaensis</name>
    <dbReference type="NCBI Taxonomy" id="414771"/>
    <lineage>
        <taxon>Bacteria</taxon>
        <taxon>Bacillati</taxon>
        <taxon>Bacillota</taxon>
        <taxon>Bacilli</taxon>
        <taxon>Bacillales</taxon>
        <taxon>Paenibacillaceae</taxon>
        <taxon>Paenibacillus</taxon>
    </lineage>
</organism>
<name>A0A2Z2KAP8_9BACL</name>
<reference evidence="1 2" key="1">
    <citation type="submission" date="2017-06" db="EMBL/GenBank/DDBJ databases">
        <title>Complete genome sequence of Paenibacillus donghaensis KCTC 13049T isolated from East Sea sediment, South Korea.</title>
        <authorList>
            <person name="Jung B.K."/>
            <person name="Hong S.-J."/>
            <person name="Shin J.-H."/>
        </authorList>
    </citation>
    <scope>NUCLEOTIDE SEQUENCE [LARGE SCALE GENOMIC DNA]</scope>
    <source>
        <strain evidence="1 2">KCTC 13049</strain>
    </source>
</reference>
<dbReference type="Proteomes" id="UP000249890">
    <property type="component" value="Chromosome"/>
</dbReference>
<protein>
    <recommendedName>
        <fullName evidence="3">YopX protein domain-containing protein</fullName>
    </recommendedName>
</protein>
<dbReference type="AlphaFoldDB" id="A0A2Z2KAP8"/>
<dbReference type="KEGG" id="pdh:B9T62_19045"/>